<reference evidence="1" key="1">
    <citation type="journal article" date="2021" name="Environ. Microbiol.">
        <title>Gene family expansions and transcriptome signatures uncover fungal adaptations to wood decay.</title>
        <authorList>
            <person name="Hage H."/>
            <person name="Miyauchi S."/>
            <person name="Viragh M."/>
            <person name="Drula E."/>
            <person name="Min B."/>
            <person name="Chaduli D."/>
            <person name="Navarro D."/>
            <person name="Favel A."/>
            <person name="Norest M."/>
            <person name="Lesage-Meessen L."/>
            <person name="Balint B."/>
            <person name="Merenyi Z."/>
            <person name="de Eugenio L."/>
            <person name="Morin E."/>
            <person name="Martinez A.T."/>
            <person name="Baldrian P."/>
            <person name="Stursova M."/>
            <person name="Martinez M.J."/>
            <person name="Novotny C."/>
            <person name="Magnuson J.K."/>
            <person name="Spatafora J.W."/>
            <person name="Maurice S."/>
            <person name="Pangilinan J."/>
            <person name="Andreopoulos W."/>
            <person name="LaButti K."/>
            <person name="Hundley H."/>
            <person name="Na H."/>
            <person name="Kuo A."/>
            <person name="Barry K."/>
            <person name="Lipzen A."/>
            <person name="Henrissat B."/>
            <person name="Riley R."/>
            <person name="Ahrendt S."/>
            <person name="Nagy L.G."/>
            <person name="Grigoriev I.V."/>
            <person name="Martin F."/>
            <person name="Rosso M.N."/>
        </authorList>
    </citation>
    <scope>NUCLEOTIDE SEQUENCE</scope>
    <source>
        <strain evidence="1">CBS 384.51</strain>
    </source>
</reference>
<comment type="caution">
    <text evidence="1">The sequence shown here is derived from an EMBL/GenBank/DDBJ whole genome shotgun (WGS) entry which is preliminary data.</text>
</comment>
<name>A0ACB8U0W7_9APHY</name>
<accession>A0ACB8U0W7</accession>
<evidence type="ECO:0000313" key="2">
    <source>
        <dbReference type="Proteomes" id="UP001055072"/>
    </source>
</evidence>
<sequence length="313" mass="34758">MTNEEKQSSAVQQSTWRLYFSLMRLQNFPVGTKLPFTSLVLGMFFGAQSIHLQSLESLYTKAGLWWSFTIIRHLMFCVWNDMCDRDIDRLVERTKNRPLASGKISMQGATGLLTILTLLSLWSLRVASGSTHLFLLGLTGMVAFDMPYPLMKRWTNLPQLCLGATVAWPIPIAWMSVTGGSYDPLALTMLGIAFGGSTFILDTIYACQDRHDDIKVGVKSAAVLFGAHLRGALSVFATIVVTSFFVTGIATGQGLCYFLVTVGGISMVFGWQLYTTDFSNNEQCWKALTAHSNRMNLMIWAGTFGDYALRSVF</sequence>
<keyword evidence="2" id="KW-1185">Reference proteome</keyword>
<gene>
    <name evidence="1" type="ORF">BDY19DRAFT_907300</name>
</gene>
<dbReference type="EMBL" id="MU274916">
    <property type="protein sequence ID" value="KAI0087878.1"/>
    <property type="molecule type" value="Genomic_DNA"/>
</dbReference>
<dbReference type="Proteomes" id="UP001055072">
    <property type="component" value="Unassembled WGS sequence"/>
</dbReference>
<protein>
    <submittedName>
        <fullName evidence="1">UbiA prenyltransferase family-domain-containing protein</fullName>
    </submittedName>
</protein>
<proteinExistence type="predicted"/>
<evidence type="ECO:0000313" key="1">
    <source>
        <dbReference type="EMBL" id="KAI0087878.1"/>
    </source>
</evidence>
<organism evidence="1 2">
    <name type="scientific">Irpex rosettiformis</name>
    <dbReference type="NCBI Taxonomy" id="378272"/>
    <lineage>
        <taxon>Eukaryota</taxon>
        <taxon>Fungi</taxon>
        <taxon>Dikarya</taxon>
        <taxon>Basidiomycota</taxon>
        <taxon>Agaricomycotina</taxon>
        <taxon>Agaricomycetes</taxon>
        <taxon>Polyporales</taxon>
        <taxon>Irpicaceae</taxon>
        <taxon>Irpex</taxon>
    </lineage>
</organism>